<proteinExistence type="predicted"/>
<dbReference type="Proteomes" id="UP001168877">
    <property type="component" value="Unassembled WGS sequence"/>
</dbReference>
<name>A0AA39RSC9_ACESA</name>
<feature type="region of interest" description="Disordered" evidence="1">
    <location>
        <begin position="173"/>
        <end position="212"/>
    </location>
</feature>
<feature type="compositionally biased region" description="Polar residues" evidence="1">
    <location>
        <begin position="190"/>
        <end position="203"/>
    </location>
</feature>
<dbReference type="SUPFAM" id="SSF50630">
    <property type="entry name" value="Acid proteases"/>
    <property type="match status" value="1"/>
</dbReference>
<evidence type="ECO:0000313" key="3">
    <source>
        <dbReference type="Proteomes" id="UP001168877"/>
    </source>
</evidence>
<accession>A0AA39RSC9</accession>
<protein>
    <recommendedName>
        <fullName evidence="4">Peptidase A1 domain-containing protein</fullName>
    </recommendedName>
</protein>
<feature type="compositionally biased region" description="Acidic residues" evidence="1">
    <location>
        <begin position="1"/>
        <end position="19"/>
    </location>
</feature>
<dbReference type="InterPro" id="IPR021109">
    <property type="entry name" value="Peptidase_aspartic_dom_sf"/>
</dbReference>
<comment type="caution">
    <text evidence="2">The sequence shown here is derived from an EMBL/GenBank/DDBJ whole genome shotgun (WGS) entry which is preliminary data.</text>
</comment>
<dbReference type="AlphaFoldDB" id="A0AA39RSC9"/>
<dbReference type="Gene3D" id="2.40.70.10">
    <property type="entry name" value="Acid Proteases"/>
    <property type="match status" value="1"/>
</dbReference>
<evidence type="ECO:0000313" key="2">
    <source>
        <dbReference type="EMBL" id="KAK0577592.1"/>
    </source>
</evidence>
<sequence length="249" mass="26885">MSGDEEESDKEDSDEEESDPSLFYDETCLSKEAFADLDLPPVFDEEVFDRESMIANLDLPPVFDEEIFDKKSMSADFEEECHAAPKVVKEASLGIGDQSAPKFNDIGFVDSGNTAEEHGSAMVGFTTFCLTVMSMDGDYAVIGQNFMTGHHMVFDRANLKLGWSNSSCEDLSNKTNVHIRPPPDGGSTAPLPTTQQQSTSNTHAVAPAAAKTAPSKSSAASLPQFHSLLISLTSSLLLCNLMGLLRSSD</sequence>
<gene>
    <name evidence="2" type="ORF">LWI29_035518</name>
</gene>
<evidence type="ECO:0008006" key="4">
    <source>
        <dbReference type="Google" id="ProtNLM"/>
    </source>
</evidence>
<organism evidence="2 3">
    <name type="scientific">Acer saccharum</name>
    <name type="common">Sugar maple</name>
    <dbReference type="NCBI Taxonomy" id="4024"/>
    <lineage>
        <taxon>Eukaryota</taxon>
        <taxon>Viridiplantae</taxon>
        <taxon>Streptophyta</taxon>
        <taxon>Embryophyta</taxon>
        <taxon>Tracheophyta</taxon>
        <taxon>Spermatophyta</taxon>
        <taxon>Magnoliopsida</taxon>
        <taxon>eudicotyledons</taxon>
        <taxon>Gunneridae</taxon>
        <taxon>Pentapetalae</taxon>
        <taxon>rosids</taxon>
        <taxon>malvids</taxon>
        <taxon>Sapindales</taxon>
        <taxon>Sapindaceae</taxon>
        <taxon>Hippocastanoideae</taxon>
        <taxon>Acereae</taxon>
        <taxon>Acer</taxon>
    </lineage>
</organism>
<dbReference type="EMBL" id="JAUESC010000386">
    <property type="protein sequence ID" value="KAK0577592.1"/>
    <property type="molecule type" value="Genomic_DNA"/>
</dbReference>
<evidence type="ECO:0000256" key="1">
    <source>
        <dbReference type="SAM" id="MobiDB-lite"/>
    </source>
</evidence>
<feature type="region of interest" description="Disordered" evidence="1">
    <location>
        <begin position="1"/>
        <end position="23"/>
    </location>
</feature>
<reference evidence="2" key="1">
    <citation type="journal article" date="2022" name="Plant J.">
        <title>Strategies of tolerance reflected in two North American maple genomes.</title>
        <authorList>
            <person name="McEvoy S.L."/>
            <person name="Sezen U.U."/>
            <person name="Trouern-Trend A."/>
            <person name="McMahon S.M."/>
            <person name="Schaberg P.G."/>
            <person name="Yang J."/>
            <person name="Wegrzyn J.L."/>
            <person name="Swenson N.G."/>
        </authorList>
    </citation>
    <scope>NUCLEOTIDE SEQUENCE</scope>
    <source>
        <strain evidence="2">NS2018</strain>
    </source>
</reference>
<keyword evidence="3" id="KW-1185">Reference proteome</keyword>
<reference evidence="2" key="2">
    <citation type="submission" date="2023-06" db="EMBL/GenBank/DDBJ databases">
        <authorList>
            <person name="Swenson N.G."/>
            <person name="Wegrzyn J.L."/>
            <person name="Mcevoy S.L."/>
        </authorList>
    </citation>
    <scope>NUCLEOTIDE SEQUENCE</scope>
    <source>
        <strain evidence="2">NS2018</strain>
        <tissue evidence="2">Leaf</tissue>
    </source>
</reference>